<sequence>MFHNYFVYFREQSRNLDNFGLYRITNLPGIHCKWIFNLLLDTYSLNQVVQPTPLFKVVTLFYH</sequence>
<evidence type="ECO:0000313" key="1">
    <source>
        <dbReference type="EMBL" id="CDW17890.1"/>
    </source>
</evidence>
<reference evidence="1" key="1">
    <citation type="submission" date="2014-05" db="EMBL/GenBank/DDBJ databases">
        <authorList>
            <person name="Chronopoulou M."/>
        </authorList>
    </citation>
    <scope>NUCLEOTIDE SEQUENCE</scope>
    <source>
        <tissue evidence="1">Whole organism</tissue>
    </source>
</reference>
<organism evidence="1">
    <name type="scientific">Lepeophtheirus salmonis</name>
    <name type="common">Salmon louse</name>
    <name type="synonym">Caligus salmonis</name>
    <dbReference type="NCBI Taxonomy" id="72036"/>
    <lineage>
        <taxon>Eukaryota</taxon>
        <taxon>Metazoa</taxon>
        <taxon>Ecdysozoa</taxon>
        <taxon>Arthropoda</taxon>
        <taxon>Crustacea</taxon>
        <taxon>Multicrustacea</taxon>
        <taxon>Hexanauplia</taxon>
        <taxon>Copepoda</taxon>
        <taxon>Siphonostomatoida</taxon>
        <taxon>Caligidae</taxon>
        <taxon>Lepeophtheirus</taxon>
    </lineage>
</organism>
<dbReference type="AlphaFoldDB" id="A0A0K2SWL7"/>
<dbReference type="EMBL" id="HACA01000529">
    <property type="protein sequence ID" value="CDW17890.1"/>
    <property type="molecule type" value="Transcribed_RNA"/>
</dbReference>
<proteinExistence type="predicted"/>
<accession>A0A0K2SWL7</accession>
<protein>
    <submittedName>
        <fullName evidence="1">Uncharacterized protein</fullName>
    </submittedName>
</protein>
<name>A0A0K2SWL7_LEPSM</name>